<dbReference type="InParanoid" id="A0A420WKD4"/>
<dbReference type="GO" id="GO:0016301">
    <property type="term" value="F:kinase activity"/>
    <property type="evidence" value="ECO:0007669"/>
    <property type="project" value="UniProtKB-KW"/>
</dbReference>
<protein>
    <submittedName>
        <fullName evidence="1">Shikimate kinase</fullName>
    </submittedName>
</protein>
<name>A0A420WKD4_9PROT</name>
<evidence type="ECO:0000313" key="1">
    <source>
        <dbReference type="EMBL" id="RKQ71396.1"/>
    </source>
</evidence>
<sequence>MKLSRTDFEAHFSAGTLRLAFIGMSNIGKSYTASRLAKSYNFELIEIDQLIQDEMGHSDMEAFAQWQGQPYSEGYAKREMESTALETRALEKAMNAEGSNIILDTPGSVIYTGEKTLKALQSTHYIVYISASDERVEGLKKQYFANPKPLIWREHYQKASHQSNEEAILTSFPKLLTARARTYEDLADITLPSEFILDAKNQVSDIFDFLKPAI</sequence>
<comment type="caution">
    <text evidence="1">The sequence shown here is derived from an EMBL/GenBank/DDBJ whole genome shotgun (WGS) entry which is preliminary data.</text>
</comment>
<dbReference type="Proteomes" id="UP000282211">
    <property type="component" value="Unassembled WGS sequence"/>
</dbReference>
<dbReference type="InterPro" id="IPR031322">
    <property type="entry name" value="Shikimate/glucono_kinase"/>
</dbReference>
<keyword evidence="1" id="KW-0808">Transferase</keyword>
<gene>
    <name evidence="1" type="ORF">DES40_0712</name>
</gene>
<proteinExistence type="predicted"/>
<dbReference type="AlphaFoldDB" id="A0A420WKD4"/>
<keyword evidence="1" id="KW-0418">Kinase</keyword>
<dbReference type="InterPro" id="IPR027417">
    <property type="entry name" value="P-loop_NTPase"/>
</dbReference>
<dbReference type="Gene3D" id="3.40.50.300">
    <property type="entry name" value="P-loop containing nucleotide triphosphate hydrolases"/>
    <property type="match status" value="1"/>
</dbReference>
<accession>A0A420WKD4</accession>
<dbReference type="Pfam" id="PF01202">
    <property type="entry name" value="SKI"/>
    <property type="match status" value="1"/>
</dbReference>
<evidence type="ECO:0000313" key="2">
    <source>
        <dbReference type="Proteomes" id="UP000282211"/>
    </source>
</evidence>
<dbReference type="EMBL" id="RBII01000001">
    <property type="protein sequence ID" value="RKQ71396.1"/>
    <property type="molecule type" value="Genomic_DNA"/>
</dbReference>
<reference evidence="1 2" key="1">
    <citation type="submission" date="2018-10" db="EMBL/GenBank/DDBJ databases">
        <title>Genomic Encyclopedia of Type Strains, Phase IV (KMG-IV): sequencing the most valuable type-strain genomes for metagenomic binning, comparative biology and taxonomic classification.</title>
        <authorList>
            <person name="Goeker M."/>
        </authorList>
    </citation>
    <scope>NUCLEOTIDE SEQUENCE [LARGE SCALE GENOMIC DNA]</scope>
    <source>
        <strain evidence="1 2">DSM 22008</strain>
    </source>
</reference>
<keyword evidence="2" id="KW-1185">Reference proteome</keyword>
<organism evidence="1 2">
    <name type="scientific">Litorimonas taeanensis</name>
    <dbReference type="NCBI Taxonomy" id="568099"/>
    <lineage>
        <taxon>Bacteria</taxon>
        <taxon>Pseudomonadati</taxon>
        <taxon>Pseudomonadota</taxon>
        <taxon>Alphaproteobacteria</taxon>
        <taxon>Maricaulales</taxon>
        <taxon>Robiginitomaculaceae</taxon>
    </lineage>
</organism>
<dbReference type="SUPFAM" id="SSF52540">
    <property type="entry name" value="P-loop containing nucleoside triphosphate hydrolases"/>
    <property type="match status" value="1"/>
</dbReference>